<comment type="caution">
    <text evidence="1">The sequence shown here is derived from an EMBL/GenBank/DDBJ whole genome shotgun (WGS) entry which is preliminary data.</text>
</comment>
<proteinExistence type="predicted"/>
<keyword evidence="2" id="KW-1185">Reference proteome</keyword>
<evidence type="ECO:0000313" key="1">
    <source>
        <dbReference type="EMBL" id="KAI0032907.1"/>
    </source>
</evidence>
<name>A0ACB8QML7_9AGAM</name>
<dbReference type="Proteomes" id="UP000814128">
    <property type="component" value="Unassembled WGS sequence"/>
</dbReference>
<organism evidence="1 2">
    <name type="scientific">Vararia minispora EC-137</name>
    <dbReference type="NCBI Taxonomy" id="1314806"/>
    <lineage>
        <taxon>Eukaryota</taxon>
        <taxon>Fungi</taxon>
        <taxon>Dikarya</taxon>
        <taxon>Basidiomycota</taxon>
        <taxon>Agaricomycotina</taxon>
        <taxon>Agaricomycetes</taxon>
        <taxon>Russulales</taxon>
        <taxon>Lachnocladiaceae</taxon>
        <taxon>Vararia</taxon>
    </lineage>
</organism>
<evidence type="ECO:0000313" key="2">
    <source>
        <dbReference type="Proteomes" id="UP000814128"/>
    </source>
</evidence>
<accession>A0ACB8QML7</accession>
<sequence length="469" mass="51822">MNNQEVVSVSYTEKVKDRSIDTRDELSSLSKRVWRKLDWHLLPFVTFLYLLSFLDRANIGNAKIAGMSKDLLLAEGLNGLKYNIAAALFYIPYALGEIPSNIVLKLVRPSIWIPSTMAAWGTVIALMCRVESFQGLVVARIFLGLTECGLFPGVTYYISLWYPRRMQASRIAIFFAGASVAGAFGGVLAYGIEHLDGKGGLHGWQWIFLIEGLATVMIAVTSYFFMHDYPDTARFLTQEERNFVVATLRDESHNQATHFELRFVWQAFADWKTWLHTLMFMGVLIPIYALALFLPSIIAGLGYSAANAQLLTIPPFVCGCICTVFVGISSDRLQLRGPFLAVCSAVSMIGYIVAYTTNKPASGYLAAIIAAIGVYPTIAVIVAWAGGNAGGDMKRGVVLAMVIDLGNLGGICSSFVYNDPPRYHHGHGTMIGWLGTSLEDYCKREGITVDMQDQFRDMGDKSPLFRYVV</sequence>
<reference evidence="1" key="2">
    <citation type="journal article" date="2022" name="New Phytol.">
        <title>Evolutionary transition to the ectomycorrhizal habit in the genomes of a hyperdiverse lineage of mushroom-forming fungi.</title>
        <authorList>
            <person name="Looney B."/>
            <person name="Miyauchi S."/>
            <person name="Morin E."/>
            <person name="Drula E."/>
            <person name="Courty P.E."/>
            <person name="Kohler A."/>
            <person name="Kuo A."/>
            <person name="LaButti K."/>
            <person name="Pangilinan J."/>
            <person name="Lipzen A."/>
            <person name="Riley R."/>
            <person name="Andreopoulos W."/>
            <person name="He G."/>
            <person name="Johnson J."/>
            <person name="Nolan M."/>
            <person name="Tritt A."/>
            <person name="Barry K.W."/>
            <person name="Grigoriev I.V."/>
            <person name="Nagy L.G."/>
            <person name="Hibbett D."/>
            <person name="Henrissat B."/>
            <person name="Matheny P.B."/>
            <person name="Labbe J."/>
            <person name="Martin F.M."/>
        </authorList>
    </citation>
    <scope>NUCLEOTIDE SEQUENCE</scope>
    <source>
        <strain evidence="1">EC-137</strain>
    </source>
</reference>
<gene>
    <name evidence="1" type="ORF">K488DRAFT_85436</name>
</gene>
<protein>
    <submittedName>
        <fullName evidence="1">MFS general substrate transporter</fullName>
    </submittedName>
</protein>
<reference evidence="1" key="1">
    <citation type="submission" date="2021-02" db="EMBL/GenBank/DDBJ databases">
        <authorList>
            <consortium name="DOE Joint Genome Institute"/>
            <person name="Ahrendt S."/>
            <person name="Looney B.P."/>
            <person name="Miyauchi S."/>
            <person name="Morin E."/>
            <person name="Drula E."/>
            <person name="Courty P.E."/>
            <person name="Chicoki N."/>
            <person name="Fauchery L."/>
            <person name="Kohler A."/>
            <person name="Kuo A."/>
            <person name="Labutti K."/>
            <person name="Pangilinan J."/>
            <person name="Lipzen A."/>
            <person name="Riley R."/>
            <person name="Andreopoulos W."/>
            <person name="He G."/>
            <person name="Johnson J."/>
            <person name="Barry K.W."/>
            <person name="Grigoriev I.V."/>
            <person name="Nagy L."/>
            <person name="Hibbett D."/>
            <person name="Henrissat B."/>
            <person name="Matheny P.B."/>
            <person name="Labbe J."/>
            <person name="Martin F."/>
        </authorList>
    </citation>
    <scope>NUCLEOTIDE SEQUENCE</scope>
    <source>
        <strain evidence="1">EC-137</strain>
    </source>
</reference>
<dbReference type="EMBL" id="MU273533">
    <property type="protein sequence ID" value="KAI0032907.1"/>
    <property type="molecule type" value="Genomic_DNA"/>
</dbReference>